<name>A0A2M9Z6Z0_9LEPT</name>
<reference evidence="1 2" key="1">
    <citation type="submission" date="2017-07" db="EMBL/GenBank/DDBJ databases">
        <title>Leptospira spp. isolated from tropical soils.</title>
        <authorList>
            <person name="Thibeaux R."/>
            <person name="Iraola G."/>
            <person name="Ferres I."/>
            <person name="Bierque E."/>
            <person name="Girault D."/>
            <person name="Soupe-Gilbert M.-E."/>
            <person name="Picardeau M."/>
            <person name="Goarant C."/>
        </authorList>
    </citation>
    <scope>NUCLEOTIDE SEQUENCE [LARGE SCALE GENOMIC DNA]</scope>
    <source>
        <strain evidence="1 2">FH2-C-A2</strain>
    </source>
</reference>
<dbReference type="InterPro" id="IPR021352">
    <property type="entry name" value="DUF2971"/>
</dbReference>
<protein>
    <recommendedName>
        <fullName evidence="3">DUF2971 domain-containing protein</fullName>
    </recommendedName>
</protein>
<dbReference type="AlphaFoldDB" id="A0A2M9Z6Z0"/>
<dbReference type="Pfam" id="PF11185">
    <property type="entry name" value="DUF2971"/>
    <property type="match status" value="1"/>
</dbReference>
<evidence type="ECO:0000313" key="2">
    <source>
        <dbReference type="Proteomes" id="UP000231912"/>
    </source>
</evidence>
<gene>
    <name evidence="1" type="ORF">CH371_19920</name>
</gene>
<accession>A0A2M9Z6Z0</accession>
<sequence length="279" mass="32486">MHVYKYRGINDNTNKILTDKVLWFSKAKDFNDPFDCRIISIYSGSQEEWVSLLMKYGVSNNDAISAAKKLENRNLTDEDLKTELLHYHAGLTEDINRIFCLSKKPDSILMWSHYSQDHKGLCFAFNPEFVGNSKGIKVLPNQLNLPDNLKFLNEIVPFFDVIYEEEMPPTHNGLKSSGEAIIPFIKTKYKDWEYEAEVRLHLISTWLPGNALKYEDSSFAGVIFGMKMEAEDERKIYELIKNNFSSKKWFKKCYPHPTRYAVEIKDIPDIDNYLKEKGV</sequence>
<evidence type="ECO:0000313" key="1">
    <source>
        <dbReference type="EMBL" id="PJZ64092.1"/>
    </source>
</evidence>
<evidence type="ECO:0008006" key="3">
    <source>
        <dbReference type="Google" id="ProtNLM"/>
    </source>
</evidence>
<dbReference type="EMBL" id="NPDT01000014">
    <property type="protein sequence ID" value="PJZ64092.1"/>
    <property type="molecule type" value="Genomic_DNA"/>
</dbReference>
<comment type="caution">
    <text evidence="1">The sequence shown here is derived from an EMBL/GenBank/DDBJ whole genome shotgun (WGS) entry which is preliminary data.</text>
</comment>
<dbReference type="Proteomes" id="UP000231912">
    <property type="component" value="Unassembled WGS sequence"/>
</dbReference>
<organism evidence="1 2">
    <name type="scientific">Leptospira wolffii</name>
    <dbReference type="NCBI Taxonomy" id="409998"/>
    <lineage>
        <taxon>Bacteria</taxon>
        <taxon>Pseudomonadati</taxon>
        <taxon>Spirochaetota</taxon>
        <taxon>Spirochaetia</taxon>
        <taxon>Leptospirales</taxon>
        <taxon>Leptospiraceae</taxon>
        <taxon>Leptospira</taxon>
    </lineage>
</organism>
<proteinExistence type="predicted"/>